<keyword evidence="3" id="KW-1185">Reference proteome</keyword>
<evidence type="ECO:0000313" key="3">
    <source>
        <dbReference type="Proteomes" id="UP000324022"/>
    </source>
</evidence>
<gene>
    <name evidence="2" type="ORF">UTRI_00066</name>
</gene>
<organism evidence="2 3">
    <name type="scientific">Ustilago trichophora</name>
    <dbReference type="NCBI Taxonomy" id="86804"/>
    <lineage>
        <taxon>Eukaryota</taxon>
        <taxon>Fungi</taxon>
        <taxon>Dikarya</taxon>
        <taxon>Basidiomycota</taxon>
        <taxon>Ustilaginomycotina</taxon>
        <taxon>Ustilaginomycetes</taxon>
        <taxon>Ustilaginales</taxon>
        <taxon>Ustilaginaceae</taxon>
        <taxon>Ustilago</taxon>
    </lineage>
</organism>
<feature type="chain" id="PRO_5023001603" evidence="1">
    <location>
        <begin position="22"/>
        <end position="248"/>
    </location>
</feature>
<evidence type="ECO:0000256" key="1">
    <source>
        <dbReference type="SAM" id="SignalP"/>
    </source>
</evidence>
<proteinExistence type="predicted"/>
<accession>A0A5C3DSL1</accession>
<evidence type="ECO:0000313" key="2">
    <source>
        <dbReference type="EMBL" id="SPO20590.1"/>
    </source>
</evidence>
<dbReference type="OrthoDB" id="2546021at2759"/>
<dbReference type="Proteomes" id="UP000324022">
    <property type="component" value="Unassembled WGS sequence"/>
</dbReference>
<sequence length="248" mass="27255">MLIKTTSALVVAAALLPSAHAALTCRLASMDSQIISVEAFSAADVASKSPSQDLKNADWADIALSEHYHPSAHFDSQHRIVLRHDGQDCREIDVAKDNICNRGIFDEMPGNSCAQVTHKSHWFGSGSGRAFGIPRNAPNPSVHFSARLLPSLHSWKAGLPNTCANEIINAPKHGMKVLTFSSTSRHEWTNVKVTLDQPDTNFPLTWQCDPNDHLSAPQQLEFVTADEKTYVFTNINFDYLLYASNPSS</sequence>
<feature type="signal peptide" evidence="1">
    <location>
        <begin position="1"/>
        <end position="21"/>
    </location>
</feature>
<name>A0A5C3DSL1_9BASI</name>
<dbReference type="EMBL" id="OOIN01000002">
    <property type="protein sequence ID" value="SPO20590.1"/>
    <property type="molecule type" value="Genomic_DNA"/>
</dbReference>
<dbReference type="AlphaFoldDB" id="A0A5C3DSL1"/>
<protein>
    <submittedName>
        <fullName evidence="2">Uncharacterized protein</fullName>
    </submittedName>
</protein>
<reference evidence="2 3" key="1">
    <citation type="submission" date="2018-03" db="EMBL/GenBank/DDBJ databases">
        <authorList>
            <person name="Guldener U."/>
        </authorList>
    </citation>
    <scope>NUCLEOTIDE SEQUENCE [LARGE SCALE GENOMIC DNA]</scope>
    <source>
        <strain evidence="2 3">NBRC100155</strain>
    </source>
</reference>
<keyword evidence="1" id="KW-0732">Signal</keyword>